<reference evidence="2 3" key="1">
    <citation type="submission" date="2017-10" db="EMBL/GenBank/DDBJ databases">
        <title>Extensive intraspecific genome diversity in a model arbuscular mycorrhizal fungus.</title>
        <authorList>
            <person name="Chen E.C.H."/>
            <person name="Morin E."/>
            <person name="Baudet D."/>
            <person name="Noel J."/>
            <person name="Ndikumana S."/>
            <person name="Charron P."/>
            <person name="St-Onge C."/>
            <person name="Giorgi J."/>
            <person name="Grigoriev I.V."/>
            <person name="Roux C."/>
            <person name="Martin F.M."/>
            <person name="Corradi N."/>
        </authorList>
    </citation>
    <scope>NUCLEOTIDE SEQUENCE [LARGE SCALE GENOMIC DNA]</scope>
    <source>
        <strain evidence="2 3">A1</strain>
    </source>
</reference>
<evidence type="ECO:0000256" key="1">
    <source>
        <dbReference type="SAM" id="MobiDB-lite"/>
    </source>
</evidence>
<feature type="compositionally biased region" description="Basic residues" evidence="1">
    <location>
        <begin position="240"/>
        <end position="255"/>
    </location>
</feature>
<reference evidence="2 3" key="2">
    <citation type="submission" date="2017-10" db="EMBL/GenBank/DDBJ databases">
        <title>Genome analyses suggest a sexual origin of heterokaryosis in a supposedly ancient asexual fungus.</title>
        <authorList>
            <person name="Corradi N."/>
            <person name="Sedzielewska K."/>
            <person name="Noel J."/>
            <person name="Charron P."/>
            <person name="Farinelli L."/>
            <person name="Marton T."/>
            <person name="Kruger M."/>
            <person name="Pelin A."/>
            <person name="Brachmann A."/>
            <person name="Corradi N."/>
        </authorList>
    </citation>
    <scope>NUCLEOTIDE SEQUENCE [LARGE SCALE GENOMIC DNA]</scope>
    <source>
        <strain evidence="2 3">A1</strain>
    </source>
</reference>
<dbReference type="VEuPathDB" id="FungiDB:RhiirA1_543520"/>
<evidence type="ECO:0000313" key="3">
    <source>
        <dbReference type="Proteomes" id="UP000232688"/>
    </source>
</evidence>
<comment type="caution">
    <text evidence="2">The sequence shown here is derived from an EMBL/GenBank/DDBJ whole genome shotgun (WGS) entry which is preliminary data.</text>
</comment>
<dbReference type="Proteomes" id="UP000232688">
    <property type="component" value="Unassembled WGS sequence"/>
</dbReference>
<name>A0A2N0QMR3_9GLOM</name>
<sequence length="270" mass="30917">MEKATDEMISIDQSIVDPMKMIKSGINLDNSPNVDQSSKMEIVTNTPVMKQIENTPLLQVISQSQNIITDSTKSSNKKKKSNKHLVQQVITGYIPTNEDTLRVRDILVYDIPVSWMLEEILKQLTLWGKTITQFKVNENPVWTTDLGGYLYSDSMTLAALWKDSCPHSFLSTVKALDNQYIWEQVNLSWNRHVPLKQPTRLQGNNTNKNQRISGSQQTQKKQQNSSKNSKKKLQETKSDKKSKKDKKDKSRKASRSKILAKIIDVLRKLI</sequence>
<dbReference type="VEuPathDB" id="FungiDB:RhiirFUN_016253"/>
<proteinExistence type="predicted"/>
<dbReference type="VEuPathDB" id="FungiDB:FUN_004167"/>
<protein>
    <submittedName>
        <fullName evidence="2">Uncharacterized protein</fullName>
    </submittedName>
</protein>
<evidence type="ECO:0000313" key="2">
    <source>
        <dbReference type="EMBL" id="PKC52344.1"/>
    </source>
</evidence>
<dbReference type="AlphaFoldDB" id="A0A2N0QMR3"/>
<feature type="compositionally biased region" description="Low complexity" evidence="1">
    <location>
        <begin position="215"/>
        <end position="227"/>
    </location>
</feature>
<dbReference type="EMBL" id="LLXH01005953">
    <property type="protein sequence ID" value="PKC52344.1"/>
    <property type="molecule type" value="Genomic_DNA"/>
</dbReference>
<gene>
    <name evidence="2" type="ORF">RhiirA1_543520</name>
</gene>
<organism evidence="2 3">
    <name type="scientific">Rhizophagus irregularis</name>
    <dbReference type="NCBI Taxonomy" id="588596"/>
    <lineage>
        <taxon>Eukaryota</taxon>
        <taxon>Fungi</taxon>
        <taxon>Fungi incertae sedis</taxon>
        <taxon>Mucoromycota</taxon>
        <taxon>Glomeromycotina</taxon>
        <taxon>Glomeromycetes</taxon>
        <taxon>Glomerales</taxon>
        <taxon>Glomeraceae</taxon>
        <taxon>Rhizophagus</taxon>
    </lineage>
</organism>
<feature type="region of interest" description="Disordered" evidence="1">
    <location>
        <begin position="196"/>
        <end position="257"/>
    </location>
</feature>
<accession>A0A2N0QMR3</accession>
<feature type="compositionally biased region" description="Polar residues" evidence="1">
    <location>
        <begin position="199"/>
        <end position="214"/>
    </location>
</feature>